<evidence type="ECO:0000256" key="1">
    <source>
        <dbReference type="ARBA" id="ARBA00010378"/>
    </source>
</evidence>
<evidence type="ECO:0000259" key="6">
    <source>
        <dbReference type="SMART" id="SM00382"/>
    </source>
</evidence>
<dbReference type="CDD" id="cd17936">
    <property type="entry name" value="EEXXEc_NFX1"/>
    <property type="match status" value="1"/>
</dbReference>
<dbReference type="Pfam" id="PF13087">
    <property type="entry name" value="AAA_12"/>
    <property type="match status" value="1"/>
</dbReference>
<dbReference type="InterPro" id="IPR000641">
    <property type="entry name" value="CbxX/CfxQ"/>
</dbReference>
<dbReference type="FunFam" id="3.40.50.300:FF:000216">
    <property type="entry name" value="Type VII secretion ATPase EccA"/>
    <property type="match status" value="3"/>
</dbReference>
<feature type="region of interest" description="Disordered" evidence="5">
    <location>
        <begin position="2125"/>
        <end position="2318"/>
    </location>
</feature>
<dbReference type="InterPro" id="IPR027417">
    <property type="entry name" value="P-loop_NTPase"/>
</dbReference>
<dbReference type="PRINTS" id="PR00819">
    <property type="entry name" value="CBXCFQXSUPER"/>
</dbReference>
<dbReference type="InterPro" id="IPR047187">
    <property type="entry name" value="SF1_C_Upf1"/>
</dbReference>
<evidence type="ECO:0000256" key="4">
    <source>
        <dbReference type="ARBA" id="ARBA00022840"/>
    </source>
</evidence>
<organism evidence="7 8">
    <name type="scientific">Botryosphaeria dothidea</name>
    <dbReference type="NCBI Taxonomy" id="55169"/>
    <lineage>
        <taxon>Eukaryota</taxon>
        <taxon>Fungi</taxon>
        <taxon>Dikarya</taxon>
        <taxon>Ascomycota</taxon>
        <taxon>Pezizomycotina</taxon>
        <taxon>Dothideomycetes</taxon>
        <taxon>Dothideomycetes incertae sedis</taxon>
        <taxon>Botryosphaeriales</taxon>
        <taxon>Botryosphaeriaceae</taxon>
        <taxon>Botryosphaeria</taxon>
    </lineage>
</organism>
<dbReference type="GO" id="GO:0016887">
    <property type="term" value="F:ATP hydrolysis activity"/>
    <property type="evidence" value="ECO:0007669"/>
    <property type="project" value="InterPro"/>
</dbReference>
<dbReference type="Pfam" id="PF17866">
    <property type="entry name" value="AAA_lid_6"/>
    <property type="match status" value="2"/>
</dbReference>
<evidence type="ECO:0000313" key="7">
    <source>
        <dbReference type="EMBL" id="KAF4303226.1"/>
    </source>
</evidence>
<protein>
    <submittedName>
        <fullName evidence="7">NFX1-type zinc finger-containing protein 1</fullName>
    </submittedName>
</protein>
<dbReference type="FunFam" id="3.40.50.300:FF:001660">
    <property type="entry name" value="NF-X1 finger and helicase protein, putative"/>
    <property type="match status" value="1"/>
</dbReference>
<dbReference type="GO" id="GO:0005524">
    <property type="term" value="F:ATP binding"/>
    <property type="evidence" value="ECO:0007669"/>
    <property type="project" value="UniProtKB-KW"/>
</dbReference>
<dbReference type="InterPro" id="IPR041677">
    <property type="entry name" value="DNA2/NAM7_AAA_11"/>
</dbReference>
<keyword evidence="4" id="KW-0067">ATP-binding</keyword>
<dbReference type="InterPro" id="IPR003593">
    <property type="entry name" value="AAA+_ATPase"/>
</dbReference>
<dbReference type="InterPro" id="IPR050773">
    <property type="entry name" value="CbxX/CfxQ_RuBisCO_ESX"/>
</dbReference>
<feature type="compositionally biased region" description="Basic and acidic residues" evidence="5">
    <location>
        <begin position="2208"/>
        <end position="2318"/>
    </location>
</feature>
<keyword evidence="8" id="KW-1185">Reference proteome</keyword>
<dbReference type="InterPro" id="IPR003959">
    <property type="entry name" value="ATPase_AAA_core"/>
</dbReference>
<dbReference type="SMART" id="SM00382">
    <property type="entry name" value="AAA"/>
    <property type="match status" value="4"/>
</dbReference>
<feature type="domain" description="AAA+ ATPase" evidence="6">
    <location>
        <begin position="1331"/>
        <end position="1467"/>
    </location>
</feature>
<comment type="similarity">
    <text evidence="1">Belongs to the CbxX/CfxQ family.</text>
</comment>
<dbReference type="EMBL" id="WWBZ02000062">
    <property type="protein sequence ID" value="KAF4303226.1"/>
    <property type="molecule type" value="Genomic_DNA"/>
</dbReference>
<dbReference type="Proteomes" id="UP000572817">
    <property type="component" value="Unassembled WGS sequence"/>
</dbReference>
<dbReference type="PANTHER" id="PTHR43392:SF2">
    <property type="entry name" value="AAA-TYPE ATPASE FAMILY PROTEIN _ ANKYRIN REPEAT FAMILY PROTEIN"/>
    <property type="match status" value="1"/>
</dbReference>
<dbReference type="PANTHER" id="PTHR43392">
    <property type="entry name" value="AAA-TYPE ATPASE FAMILY PROTEIN / ANKYRIN REPEAT FAMILY PROTEIN"/>
    <property type="match status" value="1"/>
</dbReference>
<name>A0A8H4ILB5_9PEZI</name>
<keyword evidence="2" id="KW-0547">Nucleotide-binding</keyword>
<dbReference type="Pfam" id="PF00004">
    <property type="entry name" value="AAA"/>
    <property type="match status" value="3"/>
</dbReference>
<dbReference type="CDD" id="cd18808">
    <property type="entry name" value="SF1_C_Upf1"/>
    <property type="match status" value="1"/>
</dbReference>
<keyword evidence="3" id="KW-0378">Hydrolase</keyword>
<keyword evidence="3" id="KW-0347">Helicase</keyword>
<reference evidence="7" key="1">
    <citation type="submission" date="2020-04" db="EMBL/GenBank/DDBJ databases">
        <title>Genome Assembly and Annotation of Botryosphaeria dothidea sdau 11-99, a Latent Pathogen of Apple Fruit Ring Rot in China.</title>
        <authorList>
            <person name="Yu C."/>
            <person name="Diao Y."/>
            <person name="Lu Q."/>
            <person name="Zhao J."/>
            <person name="Cui S."/>
            <person name="Peng C."/>
            <person name="He B."/>
            <person name="Liu H."/>
        </authorList>
    </citation>
    <scope>NUCLEOTIDE SEQUENCE [LARGE SCALE GENOMIC DNA]</scope>
    <source>
        <strain evidence="7">Sdau11-99</strain>
    </source>
</reference>
<dbReference type="Gene3D" id="1.10.8.60">
    <property type="match status" value="2"/>
</dbReference>
<dbReference type="SUPFAM" id="SSF52540">
    <property type="entry name" value="P-loop containing nucleoside triphosphate hydrolases"/>
    <property type="match status" value="4"/>
</dbReference>
<dbReference type="InterPro" id="IPR041679">
    <property type="entry name" value="DNA2/NAM7-like_C"/>
</dbReference>
<dbReference type="InterPro" id="IPR041627">
    <property type="entry name" value="AAA_lid_6"/>
</dbReference>
<feature type="compositionally biased region" description="Gly residues" evidence="5">
    <location>
        <begin position="2154"/>
        <end position="2165"/>
    </location>
</feature>
<sequence length="2383" mass="267922">MASSTATDKARSARLSSFFTSVIKGKRTITTGRDLSLLLEAFCDQTDSSTCVQRVVASDAATDALRASLRFDISVTFINNHLEKFLRYLRDPGLKQICNGDFLNRLLILVVDPPPLWNAIVQAHKQNQLTSESEHAFAWLLLELLTWNANAPDDTDCVAQEVVDKRTLINSDNHDVRTLGQRVKHVLHAKSISLPALVSGPGGRHDNDYSDFRQITIFPTEDEIMSKDRPFYRHADAVNETPADQRVAVHFDNQFRLLREDMLAELRDDLKTSQTNKGRKANARLRGLTLAGFHCGAERRRSPFAITVTCKSGLERLASRTSDERKSLLKDDRKFLKHQSFGCLMENGKVIAFATLDRNEDLLAAEPPLVCLRIPETKALARVLMTLKMSKDVEFLLVDTAMFSYEPVLECLQNKVELPLADELLFLRDDESKQNVQPSEICPDDVAQDIQDSAGQHVDETLDLPKPVDLDPSQTESLLAGLKQTVSLIQGPPGTGKSFIGALLAKAFHDHTRKKILVICYTNHALDQFLEDLLDIGIPDRSMVRLGAKSSPRTEHLSLFNQASGHGRTQASWAMIDKLNDELNNYESSLRKLLSSYTHFKVKKNEILEYLEFSDEGSDFFDAFQLPAQQDSFTIVDEKGHAVNEAYLFDRWSKGEDAGVFEQIMPPTHANIWKLEMHERREKLEAWTRQILDERVSSITKIVKAFDESQKQLHFTFNEQKAEILRQKRIVACTTTAAAKYSQQLQTASPDIILVEEAGEILESHVLTAMTPHTKQLVLIGDHQQLRPKVNNYALTVEKGDGYDLNRSLFERLILAGFPHTTLAQQHRMSPEISTLVRHLTYHDLRDAPKTQNRPALRGLQHRVIFFNHQHLEVSERSVADRRDQGSNVSKKNEFEAEIVLQVVRYLAQQGYGTSEQAVLTPYLGQLSLLRRRLGEENDPILKDSDSFDLVKAGLLAPSSAAHKKRPIKISTIDNYQGEESDIVIVSLTRANKHGDIGFMTSPERLNVLLSRARNGLILIGNSDTFLSSKKGKTTWRPLFDLLGKNGHIYDGLPVKCEQHPDKKMVLKQRSDFKEHCPDGGCSEPCGAKLVCGIHDCPQKCHQLSDHSQIKCQRYMSDKCDKGHQFRWRCFAGRPTSCKTCNAEAQEKARKAQRDADLDEKRQNKQREYARELSELQDEIAHERRLRREQAEQDERDRILRQHQKDLQDLRSGVAGMSISRQKSPEAQKPQKRSPLPKTPPQTAGPGPTSQSQQTLKRKDSHHQKGTGPWKAPESPAKDEWEYQKKFEGASNDILDELMGMIGLENVKQEFLDIKDKVEVAIRQNINMKDERFGASLLGNPGTGKTTVARLYAKFLSSLGALPGHHIEETSGSRLANDGVSGCQKLIDNILNSGGGALFIDEAYQLASGNSPQGRQVLDFLLAEVENLTGKIVFILAGYNKQMESFFAHNPGIPSRFPREIQFKDYKNEELLEIINYGLNKRYRGQMKVELGCRGLYARIVARRIGRGRDREGFGNARAVENALVRIVERQAKRLRKERKSGGMPDDFLLTQEDLLGPEPQDALKDNPSWEKLQKLIGLDSVKNSIRALFDTMQYNYTRELDEEPLIDFSLNKVFLGNPGTGKTTVAKLYGQILADMGFLSSGEMVVKNPSDFIGAYIGHSERNTKGILAATLGKVLVIDEAYSLHDHSSKGSNANTFKTSVIDTIVAEVQSVPGDDRCVLLLGYREKMEEMFQNVNPGLTRRFPLDSAFNFEDFTDAELESIFDLKLKQLGFKTTKDGKKVALEMLNRARNRLNFGNAGEVDILFNKAKLRHQQRIAKGKQKIAAIFEAPDFDPDFERGERAATNVDMLFNGVIGCEEIVAQLKGYQTAVANLKALDMNPYEQLPFTFLFRGPPGTGKTTTAERMGKVYYDMGFLATAEVIVCSASEMIGQYVGHTGPKTQALFEKALGKILFIDEAYRLGDGHFAKEAIDEMVDCITKEKFANKMIIILAGYDADINRLMTINPGLTSRFPETMTFRALTSQECLTLLTLLLKNKNAKKKVLDVKALDPPSDAFRGTLVKLFDSLAALPNWANARDVKTLVKNIFGKILRTENPTSGARVVSEQCVIDELNRMLRERVYRTRHLGPRHPASAPPPPQALDDAPSHGPASAGGDSGGADDGAGQDGPKESPPEEEDKISCPESQKGPAGCDEDKRDAGVSDAVWEQLQRDKMATKKAEQEYQGVVKEEGQLKKKIEKAEAEADEKDFVGAKDKEHTKDGQKGQDQGDRKGEGRREDRAGNDEQEKQERERLRLEKIMAQRRIDDEAEERRKQLDQKKKELAELERRRIRMEEARRKEKKKQECLKKMGVCPMGFVWIKQSGGYRCAGGSHFVSDADIARYMY</sequence>
<dbReference type="CDD" id="cd00009">
    <property type="entry name" value="AAA"/>
    <property type="match status" value="2"/>
</dbReference>
<evidence type="ECO:0000313" key="8">
    <source>
        <dbReference type="Proteomes" id="UP000572817"/>
    </source>
</evidence>
<gene>
    <name evidence="7" type="ORF">GTA08_BOTSDO08736</name>
</gene>
<feature type="domain" description="AAA+ ATPase" evidence="6">
    <location>
        <begin position="1885"/>
        <end position="2022"/>
    </location>
</feature>
<dbReference type="Pfam" id="PF13086">
    <property type="entry name" value="AAA_11"/>
    <property type="match status" value="1"/>
</dbReference>
<feature type="domain" description="AAA+ ATPase" evidence="6">
    <location>
        <begin position="1609"/>
        <end position="1756"/>
    </location>
</feature>
<evidence type="ECO:0000256" key="3">
    <source>
        <dbReference type="ARBA" id="ARBA00022806"/>
    </source>
</evidence>
<feature type="region of interest" description="Disordered" evidence="5">
    <location>
        <begin position="1185"/>
        <end position="1280"/>
    </location>
</feature>
<proteinExistence type="inferred from homology"/>
<accession>A0A8H4ILB5</accession>
<dbReference type="GO" id="GO:0004386">
    <property type="term" value="F:helicase activity"/>
    <property type="evidence" value="ECO:0007669"/>
    <property type="project" value="InterPro"/>
</dbReference>
<dbReference type="Gene3D" id="3.40.50.300">
    <property type="entry name" value="P-loop containing nucleotide triphosphate hydrolases"/>
    <property type="match status" value="6"/>
</dbReference>
<feature type="domain" description="AAA+ ATPase" evidence="6">
    <location>
        <begin position="483"/>
        <end position="791"/>
    </location>
</feature>
<feature type="compositionally biased region" description="Basic and acidic residues" evidence="5">
    <location>
        <begin position="1185"/>
        <end position="1209"/>
    </location>
</feature>
<feature type="compositionally biased region" description="Low complexity" evidence="5">
    <location>
        <begin position="2140"/>
        <end position="2153"/>
    </location>
</feature>
<dbReference type="FunFam" id="1.10.8.60:FF:000160">
    <property type="entry name" value="WGS project CABT00000000 data, contig 2.55"/>
    <property type="match status" value="1"/>
</dbReference>
<evidence type="ECO:0000256" key="5">
    <source>
        <dbReference type="SAM" id="MobiDB-lite"/>
    </source>
</evidence>
<dbReference type="OrthoDB" id="2423195at2759"/>
<comment type="caution">
    <text evidence="7">The sequence shown here is derived from an EMBL/GenBank/DDBJ whole genome shotgun (WGS) entry which is preliminary data.</text>
</comment>
<dbReference type="CDD" id="cd06008">
    <property type="entry name" value="NF-X1-zinc-finger"/>
    <property type="match status" value="1"/>
</dbReference>
<evidence type="ECO:0000256" key="2">
    <source>
        <dbReference type="ARBA" id="ARBA00022741"/>
    </source>
</evidence>